<name>A0A2A3Z1U1_BREAU</name>
<comment type="caution">
    <text evidence="1">The sequence shown here is derived from an EMBL/GenBank/DDBJ whole genome shotgun (WGS) entry which is preliminary data.</text>
</comment>
<protein>
    <submittedName>
        <fullName evidence="1">Uncharacterized protein</fullName>
    </submittedName>
</protein>
<gene>
    <name evidence="1" type="ORF">CIK64_15275</name>
</gene>
<organism evidence="1 2">
    <name type="scientific">Brevibacterium aurantiacum</name>
    <dbReference type="NCBI Taxonomy" id="273384"/>
    <lineage>
        <taxon>Bacteria</taxon>
        <taxon>Bacillati</taxon>
        <taxon>Actinomycetota</taxon>
        <taxon>Actinomycetes</taxon>
        <taxon>Micrococcales</taxon>
        <taxon>Brevibacteriaceae</taxon>
        <taxon>Brevibacterium</taxon>
    </lineage>
</organism>
<dbReference type="EMBL" id="NRGP01000023">
    <property type="protein sequence ID" value="PCC45497.1"/>
    <property type="molecule type" value="Genomic_DNA"/>
</dbReference>
<evidence type="ECO:0000313" key="1">
    <source>
        <dbReference type="EMBL" id="PCC45497.1"/>
    </source>
</evidence>
<accession>A0A2A3Z1U1</accession>
<proteinExistence type="predicted"/>
<dbReference type="AlphaFoldDB" id="A0A2A3Z1U1"/>
<dbReference type="Proteomes" id="UP000217564">
    <property type="component" value="Unassembled WGS sequence"/>
</dbReference>
<sequence length="126" mass="14628">MGYPELVFKVKNESFRIRIEHQLDHIFILKSHPLARVTFLLLSSLKWQFLLSIVGLGKLRSMFRHFHSSCYEIRAVFSPRHPQFVSASLNYCVDRGTKTKSNGFLRAIRDFFSSSHTSTIARGGYF</sequence>
<evidence type="ECO:0000313" key="2">
    <source>
        <dbReference type="Proteomes" id="UP000217564"/>
    </source>
</evidence>
<reference evidence="1 2" key="1">
    <citation type="journal article" date="2017" name="Elife">
        <title>Extensive horizontal gene transfer in cheese-associated bacteria.</title>
        <authorList>
            <person name="Bonham K.S."/>
            <person name="Wolfe B.E."/>
            <person name="Dutton R.J."/>
        </authorList>
    </citation>
    <scope>NUCLEOTIDE SEQUENCE [LARGE SCALE GENOMIC DNA]</scope>
    <source>
        <strain evidence="1 2">947_7</strain>
    </source>
</reference>